<protein>
    <submittedName>
        <fullName evidence="1">Uncharacterized protein</fullName>
    </submittedName>
</protein>
<name>A0A9P7G3L3_9AGAR</name>
<dbReference type="OrthoDB" id="2559662at2759"/>
<proteinExistence type="predicted"/>
<comment type="caution">
    <text evidence="1">The sequence shown here is derived from an EMBL/GenBank/DDBJ whole genome shotgun (WGS) entry which is preliminary data.</text>
</comment>
<dbReference type="Proteomes" id="UP000775547">
    <property type="component" value="Unassembled WGS sequence"/>
</dbReference>
<sequence length="412" mass="46608">MKFKLLASPARWRIFRFLLAFVLLASLVTSYIYLKHRPSYALYDTLANHEVSESRRFIRNSPDNKYVFFRQLQGAGFNNQAQEILLFHHLALLTSRVYVYQPIIWRPRGSEATVPLSAFIPSITRNSVSAAVFSEACSPEETRRVDINIDHGALWEDTKQQLSGDEKCIVVENWILNWGFLASDALHAIWPEFQKYLSAHFQWSDPIRAIAARAQADLTLRGPFNPEGERYIALHFRRGDFEGHCQSLAEQQTGFTTWATLPSLSPSIHSPTLNTTNHTSIIDHCYPALHRIVDLIDAQVRDKPHLRTLHVLHDGAWDHPLVYAQHYRLAATLTNAQRAREAGWVGGPMKRVTHSAQVPIQWGEADWAVAVDVELARRAEIFVGNGYSSLSTQVVALRLGADGGRVEDVALL</sequence>
<dbReference type="Gene3D" id="3.40.50.11350">
    <property type="match status" value="1"/>
</dbReference>
<reference evidence="1" key="2">
    <citation type="submission" date="2021-10" db="EMBL/GenBank/DDBJ databases">
        <title>Phylogenomics reveals ancestral predisposition of the termite-cultivated fungus Termitomyces towards a domesticated lifestyle.</title>
        <authorList>
            <person name="Auxier B."/>
            <person name="Grum-Grzhimaylo A."/>
            <person name="Cardenas M.E."/>
            <person name="Lodge J.D."/>
            <person name="Laessoe T."/>
            <person name="Pedersen O."/>
            <person name="Smith M.E."/>
            <person name="Kuyper T.W."/>
            <person name="Franco-Molano E.A."/>
            <person name="Baroni T.J."/>
            <person name="Aanen D.K."/>
        </authorList>
    </citation>
    <scope>NUCLEOTIDE SEQUENCE</scope>
    <source>
        <strain evidence="1">AP01</strain>
        <tissue evidence="1">Mycelium</tissue>
    </source>
</reference>
<gene>
    <name evidence="1" type="ORF">DXG03_000915</name>
</gene>
<evidence type="ECO:0000313" key="2">
    <source>
        <dbReference type="Proteomes" id="UP000775547"/>
    </source>
</evidence>
<organism evidence="1 2">
    <name type="scientific">Asterophora parasitica</name>
    <dbReference type="NCBI Taxonomy" id="117018"/>
    <lineage>
        <taxon>Eukaryota</taxon>
        <taxon>Fungi</taxon>
        <taxon>Dikarya</taxon>
        <taxon>Basidiomycota</taxon>
        <taxon>Agaricomycotina</taxon>
        <taxon>Agaricomycetes</taxon>
        <taxon>Agaricomycetidae</taxon>
        <taxon>Agaricales</taxon>
        <taxon>Tricholomatineae</taxon>
        <taxon>Lyophyllaceae</taxon>
        <taxon>Asterophora</taxon>
    </lineage>
</organism>
<accession>A0A9P7G3L3</accession>
<dbReference type="EMBL" id="JABCKV010000112">
    <property type="protein sequence ID" value="KAG5643442.1"/>
    <property type="molecule type" value="Genomic_DNA"/>
</dbReference>
<dbReference type="AlphaFoldDB" id="A0A9P7G3L3"/>
<keyword evidence="2" id="KW-1185">Reference proteome</keyword>
<evidence type="ECO:0000313" key="1">
    <source>
        <dbReference type="EMBL" id="KAG5643442.1"/>
    </source>
</evidence>
<reference evidence="1" key="1">
    <citation type="submission" date="2020-07" db="EMBL/GenBank/DDBJ databases">
        <authorList>
            <person name="Nieuwenhuis M."/>
            <person name="Van De Peppel L.J.J."/>
        </authorList>
    </citation>
    <scope>NUCLEOTIDE SEQUENCE</scope>
    <source>
        <strain evidence="1">AP01</strain>
        <tissue evidence="1">Mycelium</tissue>
    </source>
</reference>
<dbReference type="CDD" id="cd11296">
    <property type="entry name" value="O-FucT_like"/>
    <property type="match status" value="1"/>
</dbReference>